<comment type="catalytic activity">
    <reaction evidence="8">
        <text>adenosine + phosphate = alpha-D-ribose 1-phosphate + adenine</text>
        <dbReference type="Rhea" id="RHEA:27642"/>
        <dbReference type="ChEBI" id="CHEBI:16335"/>
        <dbReference type="ChEBI" id="CHEBI:16708"/>
        <dbReference type="ChEBI" id="CHEBI:43474"/>
        <dbReference type="ChEBI" id="CHEBI:57720"/>
        <dbReference type="EC" id="2.4.2.1"/>
    </reaction>
    <physiologicalReaction direction="left-to-right" evidence="8">
        <dbReference type="Rhea" id="RHEA:27643"/>
    </physiologicalReaction>
</comment>
<dbReference type="InterPro" id="IPR011324">
    <property type="entry name" value="Cytotoxic_necrot_fac-like_cat"/>
</dbReference>
<dbReference type="RefSeq" id="WP_111574325.1">
    <property type="nucleotide sequence ID" value="NZ_JBHEEY010000003.1"/>
</dbReference>
<dbReference type="NCBIfam" id="TIGR00726">
    <property type="entry name" value="peptidoglycan editing factor PgeF"/>
    <property type="match status" value="1"/>
</dbReference>
<organism evidence="12 13">
    <name type="scientific">Falsochrobactrum ovis</name>
    <dbReference type="NCBI Taxonomy" id="1293442"/>
    <lineage>
        <taxon>Bacteria</taxon>
        <taxon>Pseudomonadati</taxon>
        <taxon>Pseudomonadota</taxon>
        <taxon>Alphaproteobacteria</taxon>
        <taxon>Hyphomicrobiales</taxon>
        <taxon>Brucellaceae</taxon>
        <taxon>Falsochrobactrum</taxon>
    </lineage>
</organism>
<keyword evidence="3" id="KW-0808">Transferase</keyword>
<dbReference type="EMBL" id="QLMK01000002">
    <property type="protein sequence ID" value="RAK32066.1"/>
    <property type="molecule type" value="Genomic_DNA"/>
</dbReference>
<evidence type="ECO:0000256" key="3">
    <source>
        <dbReference type="ARBA" id="ARBA00022679"/>
    </source>
</evidence>
<comment type="similarity">
    <text evidence="2 10">Belongs to the purine nucleoside phosphorylase YfiH/LACC1 family.</text>
</comment>
<sequence>MNEKPQPLRSHLLDGPAGQNGHSISHGFFTRKGGVSNGIYAGLNVGGGSDDVPQNVQENRRRVAGYLGVIPDNLLTVHQIHSPDVISVTKPFGAPRPKADAMVTKIPGIAIGALSADCGPVLFADHQAGVIGSAHAGWRGALTGVLENTINAMIELGAQRENIVAILGPTIGPNHYEVGPEFYAQFIDKDQAFTTYFEPSTKADHKLFDLWAFIIDRLTSAGVKADALRQCTYANEEQFYSYRRATHRNEADYGRQIAAIAIIEA</sequence>
<dbReference type="Gene3D" id="3.60.140.10">
    <property type="entry name" value="CNF1/YfiH-like putative cysteine hydrolases"/>
    <property type="match status" value="1"/>
</dbReference>
<evidence type="ECO:0000313" key="12">
    <source>
        <dbReference type="EMBL" id="RAK32066.1"/>
    </source>
</evidence>
<keyword evidence="6" id="KW-0862">Zinc</keyword>
<evidence type="ECO:0000256" key="2">
    <source>
        <dbReference type="ARBA" id="ARBA00007353"/>
    </source>
</evidence>
<comment type="caution">
    <text evidence="12">The sequence shown here is derived from an EMBL/GenBank/DDBJ whole genome shotgun (WGS) entry which is preliminary data.</text>
</comment>
<dbReference type="OrthoDB" id="4279at2"/>
<evidence type="ECO:0000256" key="1">
    <source>
        <dbReference type="ARBA" id="ARBA00000553"/>
    </source>
</evidence>
<evidence type="ECO:0000256" key="7">
    <source>
        <dbReference type="ARBA" id="ARBA00047989"/>
    </source>
</evidence>
<dbReference type="GO" id="GO:0017061">
    <property type="term" value="F:S-methyl-5-thioadenosine phosphorylase activity"/>
    <property type="evidence" value="ECO:0007669"/>
    <property type="project" value="UniProtKB-EC"/>
</dbReference>
<keyword evidence="5" id="KW-0378">Hydrolase</keyword>
<dbReference type="GO" id="GO:0016787">
    <property type="term" value="F:hydrolase activity"/>
    <property type="evidence" value="ECO:0007669"/>
    <property type="project" value="UniProtKB-KW"/>
</dbReference>
<keyword evidence="4" id="KW-0479">Metal-binding</keyword>
<accession>A0A364JX77</accession>
<evidence type="ECO:0000256" key="9">
    <source>
        <dbReference type="ARBA" id="ARBA00049893"/>
    </source>
</evidence>
<protein>
    <recommendedName>
        <fullName evidence="10">Purine nucleoside phosphorylase</fullName>
    </recommendedName>
</protein>
<evidence type="ECO:0000256" key="10">
    <source>
        <dbReference type="RuleBase" id="RU361274"/>
    </source>
</evidence>
<evidence type="ECO:0000256" key="5">
    <source>
        <dbReference type="ARBA" id="ARBA00022801"/>
    </source>
</evidence>
<feature type="region of interest" description="Disordered" evidence="11">
    <location>
        <begin position="1"/>
        <end position="26"/>
    </location>
</feature>
<comment type="catalytic activity">
    <reaction evidence="1">
        <text>inosine + phosphate = alpha-D-ribose 1-phosphate + hypoxanthine</text>
        <dbReference type="Rhea" id="RHEA:27646"/>
        <dbReference type="ChEBI" id="CHEBI:17368"/>
        <dbReference type="ChEBI" id="CHEBI:17596"/>
        <dbReference type="ChEBI" id="CHEBI:43474"/>
        <dbReference type="ChEBI" id="CHEBI:57720"/>
        <dbReference type="EC" id="2.4.2.1"/>
    </reaction>
    <physiologicalReaction direction="left-to-right" evidence="1">
        <dbReference type="Rhea" id="RHEA:27647"/>
    </physiologicalReaction>
</comment>
<dbReference type="SUPFAM" id="SSF64438">
    <property type="entry name" value="CNF1/YfiH-like putative cysteine hydrolases"/>
    <property type="match status" value="1"/>
</dbReference>
<dbReference type="Proteomes" id="UP000249453">
    <property type="component" value="Unassembled WGS sequence"/>
</dbReference>
<dbReference type="AlphaFoldDB" id="A0A364JX77"/>
<comment type="catalytic activity">
    <reaction evidence="9">
        <text>S-methyl-5'-thioadenosine + phosphate = 5-(methylsulfanyl)-alpha-D-ribose 1-phosphate + adenine</text>
        <dbReference type="Rhea" id="RHEA:11852"/>
        <dbReference type="ChEBI" id="CHEBI:16708"/>
        <dbReference type="ChEBI" id="CHEBI:17509"/>
        <dbReference type="ChEBI" id="CHEBI:43474"/>
        <dbReference type="ChEBI" id="CHEBI:58533"/>
        <dbReference type="EC" id="2.4.2.28"/>
    </reaction>
    <physiologicalReaction direction="left-to-right" evidence="9">
        <dbReference type="Rhea" id="RHEA:11853"/>
    </physiologicalReaction>
</comment>
<dbReference type="InterPro" id="IPR003730">
    <property type="entry name" value="Cu_polyphenol_OxRdtase"/>
</dbReference>
<evidence type="ECO:0000256" key="8">
    <source>
        <dbReference type="ARBA" id="ARBA00048968"/>
    </source>
</evidence>
<comment type="catalytic activity">
    <reaction evidence="7">
        <text>adenosine + H2O + H(+) = inosine + NH4(+)</text>
        <dbReference type="Rhea" id="RHEA:24408"/>
        <dbReference type="ChEBI" id="CHEBI:15377"/>
        <dbReference type="ChEBI" id="CHEBI:15378"/>
        <dbReference type="ChEBI" id="CHEBI:16335"/>
        <dbReference type="ChEBI" id="CHEBI:17596"/>
        <dbReference type="ChEBI" id="CHEBI:28938"/>
        <dbReference type="EC" id="3.5.4.4"/>
    </reaction>
    <physiologicalReaction direction="left-to-right" evidence="7">
        <dbReference type="Rhea" id="RHEA:24409"/>
    </physiologicalReaction>
</comment>
<gene>
    <name evidence="12" type="ORF">C7374_10260</name>
</gene>
<dbReference type="PANTHER" id="PTHR30616:SF2">
    <property type="entry name" value="PURINE NUCLEOSIDE PHOSPHORYLASE LACC1"/>
    <property type="match status" value="1"/>
</dbReference>
<evidence type="ECO:0000313" key="13">
    <source>
        <dbReference type="Proteomes" id="UP000249453"/>
    </source>
</evidence>
<name>A0A364JX77_9HYPH</name>
<dbReference type="PANTHER" id="PTHR30616">
    <property type="entry name" value="UNCHARACTERIZED PROTEIN YFIH"/>
    <property type="match status" value="1"/>
</dbReference>
<proteinExistence type="inferred from homology"/>
<dbReference type="CDD" id="cd16833">
    <property type="entry name" value="YfiH"/>
    <property type="match status" value="1"/>
</dbReference>
<dbReference type="InterPro" id="IPR038371">
    <property type="entry name" value="Cu_polyphenol_OxRdtase_sf"/>
</dbReference>
<reference evidence="12 13" key="1">
    <citation type="submission" date="2018-06" db="EMBL/GenBank/DDBJ databases">
        <title>Genomic Encyclopedia of Type Strains, Phase IV (KMG-IV): sequencing the most valuable type-strain genomes for metagenomic binning, comparative biology and taxonomic classification.</title>
        <authorList>
            <person name="Goeker M."/>
        </authorList>
    </citation>
    <scope>NUCLEOTIDE SEQUENCE [LARGE SCALE GENOMIC DNA]</scope>
    <source>
        <strain evidence="12 13">DSM 26720</strain>
    </source>
</reference>
<evidence type="ECO:0000256" key="11">
    <source>
        <dbReference type="SAM" id="MobiDB-lite"/>
    </source>
</evidence>
<dbReference type="GO" id="GO:0005507">
    <property type="term" value="F:copper ion binding"/>
    <property type="evidence" value="ECO:0007669"/>
    <property type="project" value="TreeGrafter"/>
</dbReference>
<evidence type="ECO:0000256" key="4">
    <source>
        <dbReference type="ARBA" id="ARBA00022723"/>
    </source>
</evidence>
<evidence type="ECO:0000256" key="6">
    <source>
        <dbReference type="ARBA" id="ARBA00022833"/>
    </source>
</evidence>
<dbReference type="Pfam" id="PF02578">
    <property type="entry name" value="Cu-oxidase_4"/>
    <property type="match status" value="1"/>
</dbReference>
<keyword evidence="13" id="KW-1185">Reference proteome</keyword>